<dbReference type="EMBL" id="JARRAG010000002">
    <property type="protein sequence ID" value="MDG3008050.1"/>
    <property type="molecule type" value="Genomic_DNA"/>
</dbReference>
<proteinExistence type="predicted"/>
<name>A0ABT6FKX9_9BACT</name>
<keyword evidence="1" id="KW-1133">Transmembrane helix</keyword>
<evidence type="ECO:0000313" key="2">
    <source>
        <dbReference type="EMBL" id="MDG3008050.1"/>
    </source>
</evidence>
<feature type="transmembrane region" description="Helical" evidence="1">
    <location>
        <begin position="26"/>
        <end position="54"/>
    </location>
</feature>
<gene>
    <name evidence="2" type="ORF">PZE19_30160</name>
</gene>
<evidence type="ECO:0000256" key="1">
    <source>
        <dbReference type="SAM" id="Phobius"/>
    </source>
</evidence>
<keyword evidence="1" id="KW-0812">Transmembrane</keyword>
<organism evidence="2 3">
    <name type="scientific">Paludisphaera mucosa</name>
    <dbReference type="NCBI Taxonomy" id="3030827"/>
    <lineage>
        <taxon>Bacteria</taxon>
        <taxon>Pseudomonadati</taxon>
        <taxon>Planctomycetota</taxon>
        <taxon>Planctomycetia</taxon>
        <taxon>Isosphaerales</taxon>
        <taxon>Isosphaeraceae</taxon>
        <taxon>Paludisphaera</taxon>
    </lineage>
</organism>
<accession>A0ABT6FKX9</accession>
<protein>
    <submittedName>
        <fullName evidence="2">Uncharacterized protein</fullName>
    </submittedName>
</protein>
<reference evidence="2 3" key="1">
    <citation type="submission" date="2023-03" db="EMBL/GenBank/DDBJ databases">
        <title>Paludisphaera mucosa sp. nov. a novel planctomycete from northern fen.</title>
        <authorList>
            <person name="Ivanova A."/>
        </authorList>
    </citation>
    <scope>NUCLEOTIDE SEQUENCE [LARGE SCALE GENOMIC DNA]</scope>
    <source>
        <strain evidence="2 3">Pla2</strain>
    </source>
</reference>
<comment type="caution">
    <text evidence="2">The sequence shown here is derived from an EMBL/GenBank/DDBJ whole genome shotgun (WGS) entry which is preliminary data.</text>
</comment>
<keyword evidence="3" id="KW-1185">Reference proteome</keyword>
<sequence>MPLIAISIVLIGMVNSFFVQLGYALPLMAALCVLAGLANVFLTSWVIALDRAVIPAMIAARLEAVGFLSPRTVRIAGYIATSIGAAMALCLILRVI</sequence>
<feature type="transmembrane region" description="Helical" evidence="1">
    <location>
        <begin position="75"/>
        <end position="95"/>
    </location>
</feature>
<keyword evidence="1" id="KW-0472">Membrane</keyword>
<dbReference type="Proteomes" id="UP001216907">
    <property type="component" value="Unassembled WGS sequence"/>
</dbReference>
<dbReference type="RefSeq" id="WP_277864318.1">
    <property type="nucleotide sequence ID" value="NZ_JARRAG010000002.1"/>
</dbReference>
<evidence type="ECO:0000313" key="3">
    <source>
        <dbReference type="Proteomes" id="UP001216907"/>
    </source>
</evidence>